<evidence type="ECO:0000313" key="1">
    <source>
        <dbReference type="EMBL" id="KAI4835539.1"/>
    </source>
</evidence>
<organism evidence="1 2">
    <name type="scientific">Plasmodium brasilianum</name>
    <dbReference type="NCBI Taxonomy" id="5824"/>
    <lineage>
        <taxon>Eukaryota</taxon>
        <taxon>Sar</taxon>
        <taxon>Alveolata</taxon>
        <taxon>Apicomplexa</taxon>
        <taxon>Aconoidasida</taxon>
        <taxon>Haemosporida</taxon>
        <taxon>Plasmodiidae</taxon>
        <taxon>Plasmodium</taxon>
        <taxon>Plasmodium (Plasmodium)</taxon>
    </lineage>
</organism>
<comment type="caution">
    <text evidence="1">The sequence shown here is derived from an EMBL/GenBank/DDBJ whole genome shotgun (WGS) entry which is preliminary data.</text>
</comment>
<dbReference type="EMBL" id="CM043781">
    <property type="protein sequence ID" value="KAI4835539.1"/>
    <property type="molecule type" value="Genomic_DNA"/>
</dbReference>
<proteinExistence type="predicted"/>
<reference evidence="1" key="1">
    <citation type="submission" date="2022-06" db="EMBL/GenBank/DDBJ databases">
        <title>The First Complete Genome of the Simian Malaria Parasite Plasmodium brasilianum.</title>
        <authorList>
            <person name="Bajic M."/>
            <person name="Ravishankar S."/>
        </authorList>
    </citation>
    <scope>NUCLEOTIDE SEQUENCE</scope>
    <source>
        <strain evidence="1">Bolivian I</strain>
    </source>
</reference>
<gene>
    <name evidence="1" type="ORF">MKS88_004749</name>
</gene>
<name>A0ACB9Y447_PLABR</name>
<dbReference type="Proteomes" id="UP001056978">
    <property type="component" value="Chromosome 13"/>
</dbReference>
<protein>
    <submittedName>
        <fullName evidence="1">STP1 protein</fullName>
    </submittedName>
</protein>
<evidence type="ECO:0000313" key="2">
    <source>
        <dbReference type="Proteomes" id="UP001056978"/>
    </source>
</evidence>
<keyword evidence="2" id="KW-1185">Reference proteome</keyword>
<accession>A0ACB9Y447</accession>
<sequence length="121" mass="14211">MIQQKIDKNTDKSQYKPIVQPEEDGKFALEQTNIKKKKDKKKETKIASNTNAFTFQQKRAYQKQAKEKDTLRQCISKNCMIINQYLESGCLKEWTKELCNILDEYDNEGTNNKSLLNIEEL</sequence>